<evidence type="ECO:0000256" key="4">
    <source>
        <dbReference type="ARBA" id="ARBA00022729"/>
    </source>
</evidence>
<dbReference type="PANTHER" id="PTHR30024">
    <property type="entry name" value="ALIPHATIC SULFONATES-BINDING PROTEIN-RELATED"/>
    <property type="match status" value="1"/>
</dbReference>
<evidence type="ECO:0000256" key="3">
    <source>
        <dbReference type="ARBA" id="ARBA00022448"/>
    </source>
</evidence>
<feature type="domain" description="Solute-binding protein family 3/N-terminal" evidence="6">
    <location>
        <begin position="52"/>
        <end position="250"/>
    </location>
</feature>
<reference evidence="7 8" key="1">
    <citation type="submission" date="2019-09" db="EMBL/GenBank/DDBJ databases">
        <title>Complete genome sequence of Sporolactobacillus terrae 70-3.</title>
        <authorList>
            <person name="Tanaka N."/>
            <person name="Shiwa Y."/>
            <person name="Fujita N."/>
            <person name="Tanasupawat S."/>
        </authorList>
    </citation>
    <scope>NUCLEOTIDE SEQUENCE [LARGE SCALE GENOMIC DNA]</scope>
    <source>
        <strain evidence="7 8">70-3</strain>
    </source>
</reference>
<evidence type="ECO:0000313" key="8">
    <source>
        <dbReference type="Proteomes" id="UP000326951"/>
    </source>
</evidence>
<keyword evidence="4 5" id="KW-0732">Signal</keyword>
<dbReference type="Proteomes" id="UP000326951">
    <property type="component" value="Chromosome"/>
</dbReference>
<dbReference type="PROSITE" id="PS51257">
    <property type="entry name" value="PROKAR_LIPOPROTEIN"/>
    <property type="match status" value="1"/>
</dbReference>
<name>A0A5K7X1F1_9BACL</name>
<dbReference type="RefSeq" id="WP_152080231.1">
    <property type="nucleotide sequence ID" value="NZ_AP021853.1"/>
</dbReference>
<gene>
    <name evidence="7" type="ORF">St703_05810</name>
</gene>
<dbReference type="SMART" id="SM00062">
    <property type="entry name" value="PBPb"/>
    <property type="match status" value="1"/>
</dbReference>
<dbReference type="SUPFAM" id="SSF53850">
    <property type="entry name" value="Periplasmic binding protein-like II"/>
    <property type="match status" value="1"/>
</dbReference>
<dbReference type="NCBIfam" id="TIGR01728">
    <property type="entry name" value="SsuA_fam"/>
    <property type="match status" value="1"/>
</dbReference>
<dbReference type="EMBL" id="AP021853">
    <property type="protein sequence ID" value="BBN97876.1"/>
    <property type="molecule type" value="Genomic_DNA"/>
</dbReference>
<evidence type="ECO:0000256" key="1">
    <source>
        <dbReference type="ARBA" id="ARBA00004418"/>
    </source>
</evidence>
<sequence length="336" mass="36913">MKKIHKLRKCLSVLIVCLLILTLAACGSTQSSDTKSVSTKGPIKIAFSPLPSWYFWYLVQEKGFFKKHHVNVKLVYFPTYSDSISALNAGKVDGNSEALIDCISPVSKGIPIKSVFATDYSAGGDGIVAKSGIKSVKNLKGKTVGTEVGTIEHFFLLTALKDAGMTEKDVHLTNMTVQDAGNAFIAKKLDAAALWEPFLSKAQTKGNGTKIASSKSYPGLIADLFVMNENVMKKRPKDVNNIVAAWFDAQKYYQKHPEESLKIIADKAGISTDELKQGLDGFKLLSPNENKQIYKKGNTFESLYYSGKQNGEFLKNLGYVKKVPNLNSFLNSPYTK</sequence>
<dbReference type="InterPro" id="IPR010067">
    <property type="entry name" value="ABC_SsuA_sub-bd"/>
</dbReference>
<dbReference type="GO" id="GO:0042597">
    <property type="term" value="C:periplasmic space"/>
    <property type="evidence" value="ECO:0007669"/>
    <property type="project" value="UniProtKB-SubCell"/>
</dbReference>
<evidence type="ECO:0000256" key="5">
    <source>
        <dbReference type="SAM" id="SignalP"/>
    </source>
</evidence>
<feature type="signal peptide" evidence="5">
    <location>
        <begin position="1"/>
        <end position="25"/>
    </location>
</feature>
<dbReference type="InterPro" id="IPR001638">
    <property type="entry name" value="Solute-binding_3/MltF_N"/>
</dbReference>
<dbReference type="AlphaFoldDB" id="A0A5K7X1F1"/>
<keyword evidence="3" id="KW-0813">Transport</keyword>
<dbReference type="GO" id="GO:0016020">
    <property type="term" value="C:membrane"/>
    <property type="evidence" value="ECO:0007669"/>
    <property type="project" value="InterPro"/>
</dbReference>
<organism evidence="7 8">
    <name type="scientific">Sporolactobacillus terrae</name>
    <dbReference type="NCBI Taxonomy" id="269673"/>
    <lineage>
        <taxon>Bacteria</taxon>
        <taxon>Bacillati</taxon>
        <taxon>Bacillota</taxon>
        <taxon>Bacilli</taxon>
        <taxon>Bacillales</taxon>
        <taxon>Sporolactobacillaceae</taxon>
        <taxon>Sporolactobacillus</taxon>
    </lineage>
</organism>
<dbReference type="InterPro" id="IPR015168">
    <property type="entry name" value="SsuA/THI5"/>
</dbReference>
<evidence type="ECO:0000313" key="7">
    <source>
        <dbReference type="EMBL" id="BBN97876.1"/>
    </source>
</evidence>
<evidence type="ECO:0000259" key="6">
    <source>
        <dbReference type="SMART" id="SM00062"/>
    </source>
</evidence>
<protein>
    <submittedName>
        <fullName evidence="7">Aliphatic sulfonate ABC transporter substrate-binding protein</fullName>
    </submittedName>
</protein>
<comment type="similarity">
    <text evidence="2">Belongs to the bacterial solute-binding protein SsuA/TauA family.</text>
</comment>
<dbReference type="Pfam" id="PF09084">
    <property type="entry name" value="NMT1"/>
    <property type="match status" value="1"/>
</dbReference>
<proteinExistence type="inferred from homology"/>
<feature type="chain" id="PRO_5038968374" evidence="5">
    <location>
        <begin position="26"/>
        <end position="336"/>
    </location>
</feature>
<accession>A0A5K7X1F1</accession>
<comment type="subcellular location">
    <subcellularLocation>
        <location evidence="1">Periplasm</location>
    </subcellularLocation>
</comment>
<dbReference type="GO" id="GO:0042626">
    <property type="term" value="F:ATPase-coupled transmembrane transporter activity"/>
    <property type="evidence" value="ECO:0007669"/>
    <property type="project" value="InterPro"/>
</dbReference>
<dbReference type="Gene3D" id="3.40.190.10">
    <property type="entry name" value="Periplasmic binding protein-like II"/>
    <property type="match status" value="2"/>
</dbReference>
<dbReference type="PANTHER" id="PTHR30024:SF47">
    <property type="entry name" value="TAURINE-BINDING PERIPLASMIC PROTEIN"/>
    <property type="match status" value="1"/>
</dbReference>
<evidence type="ECO:0000256" key="2">
    <source>
        <dbReference type="ARBA" id="ARBA00010742"/>
    </source>
</evidence>
<dbReference type="CDD" id="cd13563">
    <property type="entry name" value="PBP2_SsuA_like_6"/>
    <property type="match status" value="1"/>
</dbReference>